<keyword evidence="5" id="KW-1185">Reference proteome</keyword>
<comment type="caution">
    <text evidence="4">The sequence shown here is derived from an EMBL/GenBank/DDBJ whole genome shotgun (WGS) entry which is preliminary data.</text>
</comment>
<dbReference type="InterPro" id="IPR006665">
    <property type="entry name" value="OmpA-like"/>
</dbReference>
<dbReference type="OrthoDB" id="1522982at2"/>
<organism evidence="4 5">
    <name type="scientific">Dinghuibacter silviterrae</name>
    <dbReference type="NCBI Taxonomy" id="1539049"/>
    <lineage>
        <taxon>Bacteria</taxon>
        <taxon>Pseudomonadati</taxon>
        <taxon>Bacteroidota</taxon>
        <taxon>Chitinophagia</taxon>
        <taxon>Chitinophagales</taxon>
        <taxon>Chitinophagaceae</taxon>
        <taxon>Dinghuibacter</taxon>
    </lineage>
</organism>
<proteinExistence type="predicted"/>
<dbReference type="SUPFAM" id="SSF103088">
    <property type="entry name" value="OmpA-like"/>
    <property type="match status" value="1"/>
</dbReference>
<name>A0A4R8DFH1_9BACT</name>
<dbReference type="Pfam" id="PF00691">
    <property type="entry name" value="OmpA"/>
    <property type="match status" value="1"/>
</dbReference>
<sequence length="509" mass="54920">MASKKYSLAAGLLLLAASSAFAQEGTAYDWRDSSKIPSKRMPQQNEFLNNQYAFPAKPRDQWELGLSAGHMMIIGSIPSRPGFGGGISVRKSLGHTFSIRAEYTGSFAYGLDYRPRTGNSIGGIWAAAYGNNVVYANYRTKTHMLSVDGIMTLNNIKFYSDKVKTNFYILGGYTLLATDVDVNAVPKGGGTYNFASIDPSQSRKNIRTQLKDLIGSGNYNQIGVNGGNRPPVGLLKAYAIRHALDFGAGFAYKISPKWNLAIEDKVTDAFDPYLDGVNTGHNDAFNYTSLRLNINIGKKATHVEPLWWWNPLDYAYNELNAPKHMKIPTPILPDADGDGVTDQFDKEPNTPAGAPVDSHGVSRDTDGDGVPDYKDKELITPTICQPVDADGVGKCPDPACCKNIQPAAPTCALGSLPSITFKGKTAEINAAAKALLADVAAQLRNNPNCKVTLAGHPAANKAAQALNQKRVDAIKTYLIEKEGISGDRVIPQYDGGEGDVHTIDLRSGL</sequence>
<dbReference type="Proteomes" id="UP000294498">
    <property type="component" value="Unassembled WGS sequence"/>
</dbReference>
<dbReference type="InterPro" id="IPR028974">
    <property type="entry name" value="TSP_type-3_rpt"/>
</dbReference>
<evidence type="ECO:0000256" key="2">
    <source>
        <dbReference type="SAM" id="SignalP"/>
    </source>
</evidence>
<evidence type="ECO:0000313" key="4">
    <source>
        <dbReference type="EMBL" id="TDW95680.1"/>
    </source>
</evidence>
<evidence type="ECO:0000259" key="3">
    <source>
        <dbReference type="Pfam" id="PF00691"/>
    </source>
</evidence>
<feature type="chain" id="PRO_5020673708" evidence="2">
    <location>
        <begin position="23"/>
        <end position="509"/>
    </location>
</feature>
<feature type="region of interest" description="Disordered" evidence="1">
    <location>
        <begin position="336"/>
        <end position="368"/>
    </location>
</feature>
<evidence type="ECO:0000256" key="1">
    <source>
        <dbReference type="SAM" id="MobiDB-lite"/>
    </source>
</evidence>
<accession>A0A4R8DFH1</accession>
<feature type="signal peptide" evidence="2">
    <location>
        <begin position="1"/>
        <end position="22"/>
    </location>
</feature>
<dbReference type="GO" id="GO:0005509">
    <property type="term" value="F:calcium ion binding"/>
    <property type="evidence" value="ECO:0007669"/>
    <property type="project" value="InterPro"/>
</dbReference>
<dbReference type="InterPro" id="IPR036737">
    <property type="entry name" value="OmpA-like_sf"/>
</dbReference>
<dbReference type="AlphaFoldDB" id="A0A4R8DFH1"/>
<reference evidence="4 5" key="1">
    <citation type="submission" date="2019-03" db="EMBL/GenBank/DDBJ databases">
        <title>Genomic Encyclopedia of Type Strains, Phase IV (KMG-IV): sequencing the most valuable type-strain genomes for metagenomic binning, comparative biology and taxonomic classification.</title>
        <authorList>
            <person name="Goeker M."/>
        </authorList>
    </citation>
    <scope>NUCLEOTIDE SEQUENCE [LARGE SCALE GENOMIC DNA]</scope>
    <source>
        <strain evidence="4 5">DSM 100059</strain>
    </source>
</reference>
<keyword evidence="2" id="KW-0732">Signal</keyword>
<feature type="domain" description="OmpA-like" evidence="3">
    <location>
        <begin position="420"/>
        <end position="498"/>
    </location>
</feature>
<dbReference type="EMBL" id="SODV01000002">
    <property type="protein sequence ID" value="TDW95680.1"/>
    <property type="molecule type" value="Genomic_DNA"/>
</dbReference>
<protein>
    <submittedName>
        <fullName evidence="4">OmpA family protein</fullName>
    </submittedName>
</protein>
<gene>
    <name evidence="4" type="ORF">EDB95_3491</name>
</gene>
<dbReference type="Gene3D" id="3.30.1330.60">
    <property type="entry name" value="OmpA-like domain"/>
    <property type="match status" value="1"/>
</dbReference>
<dbReference type="SUPFAM" id="SSF103647">
    <property type="entry name" value="TSP type-3 repeat"/>
    <property type="match status" value="1"/>
</dbReference>
<evidence type="ECO:0000313" key="5">
    <source>
        <dbReference type="Proteomes" id="UP000294498"/>
    </source>
</evidence>